<accession>A0ACB9T2Q1</accession>
<organism evidence="1 2">
    <name type="scientific">Holotrichia oblita</name>
    <name type="common">Chafer beetle</name>
    <dbReference type="NCBI Taxonomy" id="644536"/>
    <lineage>
        <taxon>Eukaryota</taxon>
        <taxon>Metazoa</taxon>
        <taxon>Ecdysozoa</taxon>
        <taxon>Arthropoda</taxon>
        <taxon>Hexapoda</taxon>
        <taxon>Insecta</taxon>
        <taxon>Pterygota</taxon>
        <taxon>Neoptera</taxon>
        <taxon>Endopterygota</taxon>
        <taxon>Coleoptera</taxon>
        <taxon>Polyphaga</taxon>
        <taxon>Scarabaeiformia</taxon>
        <taxon>Scarabaeidae</taxon>
        <taxon>Melolonthinae</taxon>
        <taxon>Holotrichia</taxon>
    </lineage>
</organism>
<gene>
    <name evidence="1" type="ORF">MML48_5g00019557</name>
</gene>
<proteinExistence type="predicted"/>
<sequence length="189" mass="21256">MYGNVCYAHTKVRSEVRGGGKKPFPQKGLGRSRHGSIRSPLWKGGGVIHGPRSPTPHFYMLPFYTRVMGLTSTLSIKLAQDDLHVVNNLDLPSDDPKFIEELVKSRNWGPSVLFVDISDIMPRNITAASDTIKHFNLMPVYGLNVYSMLKHDTLILTARAVDLIEEKLLTHLHRNNPLDVSSKFKVNHT</sequence>
<evidence type="ECO:0000313" key="2">
    <source>
        <dbReference type="Proteomes" id="UP001056778"/>
    </source>
</evidence>
<keyword evidence="1" id="KW-0687">Ribonucleoprotein</keyword>
<evidence type="ECO:0000313" key="1">
    <source>
        <dbReference type="EMBL" id="KAI4461077.1"/>
    </source>
</evidence>
<dbReference type="Proteomes" id="UP001056778">
    <property type="component" value="Chromosome 5"/>
</dbReference>
<keyword evidence="2" id="KW-1185">Reference proteome</keyword>
<dbReference type="EMBL" id="CM043019">
    <property type="protein sequence ID" value="KAI4461077.1"/>
    <property type="molecule type" value="Genomic_DNA"/>
</dbReference>
<protein>
    <submittedName>
        <fullName evidence="1">50s ribosomal protein l4</fullName>
    </submittedName>
</protein>
<comment type="caution">
    <text evidence="1">The sequence shown here is derived from an EMBL/GenBank/DDBJ whole genome shotgun (WGS) entry which is preliminary data.</text>
</comment>
<name>A0ACB9T2Q1_HOLOL</name>
<reference evidence="1" key="1">
    <citation type="submission" date="2022-04" db="EMBL/GenBank/DDBJ databases">
        <title>Chromosome-scale genome assembly of Holotrichia oblita Faldermann.</title>
        <authorList>
            <person name="Rongchong L."/>
        </authorList>
    </citation>
    <scope>NUCLEOTIDE SEQUENCE</scope>
    <source>
        <strain evidence="1">81SQS9</strain>
    </source>
</reference>
<keyword evidence="1" id="KW-0689">Ribosomal protein</keyword>